<name>A0A251T1N9_HELAN</name>
<keyword evidence="3" id="KW-1185">Reference proteome</keyword>
<gene>
    <name evidence="2" type="ORF">HannXRQ_Chr12g0355201</name>
</gene>
<dbReference type="EMBL" id="CM007901">
    <property type="protein sequence ID" value="OTG03791.1"/>
    <property type="molecule type" value="Genomic_DNA"/>
</dbReference>
<sequence length="60" mass="7086">MTVPYSFCFSGQIILSKPNLFLCALSFSFISNIYIMALSIHYTYMYMCIYTYIYTQIHTN</sequence>
<reference evidence="3" key="1">
    <citation type="journal article" date="2017" name="Nature">
        <title>The sunflower genome provides insights into oil metabolism, flowering and Asterid evolution.</title>
        <authorList>
            <person name="Badouin H."/>
            <person name="Gouzy J."/>
            <person name="Grassa C.J."/>
            <person name="Murat F."/>
            <person name="Staton S.E."/>
            <person name="Cottret L."/>
            <person name="Lelandais-Briere C."/>
            <person name="Owens G.L."/>
            <person name="Carrere S."/>
            <person name="Mayjonade B."/>
            <person name="Legrand L."/>
            <person name="Gill N."/>
            <person name="Kane N.C."/>
            <person name="Bowers J.E."/>
            <person name="Hubner S."/>
            <person name="Bellec A."/>
            <person name="Berard A."/>
            <person name="Berges H."/>
            <person name="Blanchet N."/>
            <person name="Boniface M.C."/>
            <person name="Brunel D."/>
            <person name="Catrice O."/>
            <person name="Chaidir N."/>
            <person name="Claudel C."/>
            <person name="Donnadieu C."/>
            <person name="Faraut T."/>
            <person name="Fievet G."/>
            <person name="Helmstetter N."/>
            <person name="King M."/>
            <person name="Knapp S.J."/>
            <person name="Lai Z."/>
            <person name="Le Paslier M.C."/>
            <person name="Lippi Y."/>
            <person name="Lorenzon L."/>
            <person name="Mandel J.R."/>
            <person name="Marage G."/>
            <person name="Marchand G."/>
            <person name="Marquand E."/>
            <person name="Bret-Mestries E."/>
            <person name="Morien E."/>
            <person name="Nambeesan S."/>
            <person name="Nguyen T."/>
            <person name="Pegot-Espagnet P."/>
            <person name="Pouilly N."/>
            <person name="Raftis F."/>
            <person name="Sallet E."/>
            <person name="Schiex T."/>
            <person name="Thomas J."/>
            <person name="Vandecasteele C."/>
            <person name="Vares D."/>
            <person name="Vear F."/>
            <person name="Vautrin S."/>
            <person name="Crespi M."/>
            <person name="Mangin B."/>
            <person name="Burke J.M."/>
            <person name="Salse J."/>
            <person name="Munos S."/>
            <person name="Vincourt P."/>
            <person name="Rieseberg L.H."/>
            <person name="Langlade N.B."/>
        </authorList>
    </citation>
    <scope>NUCLEOTIDE SEQUENCE [LARGE SCALE GENOMIC DNA]</scope>
    <source>
        <strain evidence="3">cv. SF193</strain>
    </source>
</reference>
<evidence type="ECO:0000256" key="1">
    <source>
        <dbReference type="SAM" id="Phobius"/>
    </source>
</evidence>
<dbReference type="InParanoid" id="A0A251T1N9"/>
<dbReference type="Proteomes" id="UP000215914">
    <property type="component" value="Chromosome 12"/>
</dbReference>
<proteinExistence type="predicted"/>
<evidence type="ECO:0000313" key="2">
    <source>
        <dbReference type="EMBL" id="OTG03791.1"/>
    </source>
</evidence>
<keyword evidence="1" id="KW-0472">Membrane</keyword>
<protein>
    <submittedName>
        <fullName evidence="2">Uncharacterized protein</fullName>
    </submittedName>
</protein>
<keyword evidence="1" id="KW-1133">Transmembrane helix</keyword>
<organism evidence="2 3">
    <name type="scientific">Helianthus annuus</name>
    <name type="common">Common sunflower</name>
    <dbReference type="NCBI Taxonomy" id="4232"/>
    <lineage>
        <taxon>Eukaryota</taxon>
        <taxon>Viridiplantae</taxon>
        <taxon>Streptophyta</taxon>
        <taxon>Embryophyta</taxon>
        <taxon>Tracheophyta</taxon>
        <taxon>Spermatophyta</taxon>
        <taxon>Magnoliopsida</taxon>
        <taxon>eudicotyledons</taxon>
        <taxon>Gunneridae</taxon>
        <taxon>Pentapetalae</taxon>
        <taxon>asterids</taxon>
        <taxon>campanulids</taxon>
        <taxon>Asterales</taxon>
        <taxon>Asteraceae</taxon>
        <taxon>Asteroideae</taxon>
        <taxon>Heliantheae alliance</taxon>
        <taxon>Heliantheae</taxon>
        <taxon>Helianthus</taxon>
    </lineage>
</organism>
<accession>A0A251T1N9</accession>
<evidence type="ECO:0000313" key="3">
    <source>
        <dbReference type="Proteomes" id="UP000215914"/>
    </source>
</evidence>
<feature type="transmembrane region" description="Helical" evidence="1">
    <location>
        <begin position="20"/>
        <end position="44"/>
    </location>
</feature>
<dbReference type="AlphaFoldDB" id="A0A251T1N9"/>
<keyword evidence="1" id="KW-0812">Transmembrane</keyword>